<dbReference type="CDD" id="cd07377">
    <property type="entry name" value="WHTH_GntR"/>
    <property type="match status" value="1"/>
</dbReference>
<dbReference type="InterPro" id="IPR050679">
    <property type="entry name" value="Bact_HTH_transcr_reg"/>
</dbReference>
<reference evidence="6 7" key="1">
    <citation type="journal article" date="2017" name="Int. J. Syst. Evol. Microbiol.">
        <title>Pseudokineococcus basanitobsidens sp. nov., isolated from volcanic rock.</title>
        <authorList>
            <person name="Lee D.W."/>
            <person name="Park M.Y."/>
            <person name="Kim J.J."/>
            <person name="Kim B.S."/>
        </authorList>
    </citation>
    <scope>NUCLEOTIDE SEQUENCE [LARGE SCALE GENOMIC DNA]</scope>
    <source>
        <strain evidence="6 7">DSM 103726</strain>
    </source>
</reference>
<dbReference type="SMART" id="SM00345">
    <property type="entry name" value="HTH_GNTR"/>
    <property type="match status" value="1"/>
</dbReference>
<dbReference type="Gene3D" id="1.10.10.10">
    <property type="entry name" value="Winged helix-like DNA-binding domain superfamily/Winged helix DNA-binding domain"/>
    <property type="match status" value="1"/>
</dbReference>
<evidence type="ECO:0000256" key="2">
    <source>
        <dbReference type="ARBA" id="ARBA00023125"/>
    </source>
</evidence>
<dbReference type="PRINTS" id="PR00035">
    <property type="entry name" value="HTHGNTR"/>
</dbReference>
<evidence type="ECO:0000256" key="1">
    <source>
        <dbReference type="ARBA" id="ARBA00023015"/>
    </source>
</evidence>
<organism evidence="6 7">
    <name type="scientific">Pseudokineococcus basanitobsidens</name>
    <dbReference type="NCBI Taxonomy" id="1926649"/>
    <lineage>
        <taxon>Bacteria</taxon>
        <taxon>Bacillati</taxon>
        <taxon>Actinomycetota</taxon>
        <taxon>Actinomycetes</taxon>
        <taxon>Kineosporiales</taxon>
        <taxon>Kineosporiaceae</taxon>
        <taxon>Pseudokineococcus</taxon>
    </lineage>
</organism>
<keyword evidence="3" id="KW-0804">Transcription</keyword>
<keyword evidence="2" id="KW-0238">DNA-binding</keyword>
<accession>A0ABU8RK94</accession>
<proteinExistence type="predicted"/>
<comment type="caution">
    <text evidence="6">The sequence shown here is derived from an EMBL/GenBank/DDBJ whole genome shotgun (WGS) entry which is preliminary data.</text>
</comment>
<dbReference type="RefSeq" id="WP_339574873.1">
    <property type="nucleotide sequence ID" value="NZ_JBBIAA010000008.1"/>
</dbReference>
<dbReference type="Proteomes" id="UP001387100">
    <property type="component" value="Unassembled WGS sequence"/>
</dbReference>
<evidence type="ECO:0000256" key="3">
    <source>
        <dbReference type="ARBA" id="ARBA00023163"/>
    </source>
</evidence>
<dbReference type="EMBL" id="JBBIAA010000008">
    <property type="protein sequence ID" value="MEJ5945488.1"/>
    <property type="molecule type" value="Genomic_DNA"/>
</dbReference>
<dbReference type="InterPro" id="IPR036390">
    <property type="entry name" value="WH_DNA-bd_sf"/>
</dbReference>
<dbReference type="SUPFAM" id="SSF46785">
    <property type="entry name" value="Winged helix' DNA-binding domain"/>
    <property type="match status" value="1"/>
</dbReference>
<keyword evidence="1" id="KW-0805">Transcription regulation</keyword>
<feature type="domain" description="HTH gntR-type" evidence="5">
    <location>
        <begin position="18"/>
        <end position="86"/>
    </location>
</feature>
<dbReference type="Pfam" id="PF00392">
    <property type="entry name" value="GntR"/>
    <property type="match status" value="1"/>
</dbReference>
<dbReference type="InterPro" id="IPR011663">
    <property type="entry name" value="UTRA"/>
</dbReference>
<dbReference type="SUPFAM" id="SSF64288">
    <property type="entry name" value="Chorismate lyase-like"/>
    <property type="match status" value="1"/>
</dbReference>
<keyword evidence="7" id="KW-1185">Reference proteome</keyword>
<name>A0ABU8RK94_9ACTN</name>
<dbReference type="InterPro" id="IPR036388">
    <property type="entry name" value="WH-like_DNA-bd_sf"/>
</dbReference>
<dbReference type="InterPro" id="IPR028978">
    <property type="entry name" value="Chorismate_lyase_/UTRA_dom_sf"/>
</dbReference>
<evidence type="ECO:0000313" key="7">
    <source>
        <dbReference type="Proteomes" id="UP001387100"/>
    </source>
</evidence>
<dbReference type="PROSITE" id="PS50949">
    <property type="entry name" value="HTH_GNTR"/>
    <property type="match status" value="1"/>
</dbReference>
<protein>
    <submittedName>
        <fullName evidence="6">GntR family transcriptional regulator</fullName>
    </submittedName>
</protein>
<evidence type="ECO:0000313" key="6">
    <source>
        <dbReference type="EMBL" id="MEJ5945488.1"/>
    </source>
</evidence>
<sequence length="309" mass="32849">MGEDDVVPAPDEAAGTRTPLHRRVADALRAEVDDRTTPAGALLPSEAALTDRFGVSRSVVRQALAALEAEGRVRRERGRGSVVVDRSDHRRLVTRAGGLHDQLAAEGAAVSTRVLELSVEETPEVAAWLGTAQVLRLERVRSVDGRPVARIRTYLPLPLMAGLRREALADASLHAVMDDLVGSRPRRGSRQVRAVAADEGLAAQLGVAAGDPLLLLEGRGAAEDGTPLEVFATWHRGDAVSFDVEVDDVRARPLAPVGLTGGRGTPPSPAVAENPGRATTGDGEVDVHRLLADLDDVRTRLRALVSRRP</sequence>
<evidence type="ECO:0000256" key="4">
    <source>
        <dbReference type="SAM" id="MobiDB-lite"/>
    </source>
</evidence>
<dbReference type="Gene3D" id="3.40.1410.10">
    <property type="entry name" value="Chorismate lyase-like"/>
    <property type="match status" value="1"/>
</dbReference>
<dbReference type="PANTHER" id="PTHR44846">
    <property type="entry name" value="MANNOSYL-D-GLYCERATE TRANSPORT/METABOLISM SYSTEM REPRESSOR MNGR-RELATED"/>
    <property type="match status" value="1"/>
</dbReference>
<evidence type="ECO:0000259" key="5">
    <source>
        <dbReference type="PROSITE" id="PS50949"/>
    </source>
</evidence>
<gene>
    <name evidence="6" type="ORF">WDZ17_09320</name>
</gene>
<dbReference type="Pfam" id="PF07702">
    <property type="entry name" value="UTRA"/>
    <property type="match status" value="1"/>
</dbReference>
<dbReference type="PANTHER" id="PTHR44846:SF1">
    <property type="entry name" value="MANNOSYL-D-GLYCERATE TRANSPORT_METABOLISM SYSTEM REPRESSOR MNGR-RELATED"/>
    <property type="match status" value="1"/>
</dbReference>
<dbReference type="InterPro" id="IPR000524">
    <property type="entry name" value="Tscrpt_reg_HTH_GntR"/>
</dbReference>
<dbReference type="SMART" id="SM00866">
    <property type="entry name" value="UTRA"/>
    <property type="match status" value="1"/>
</dbReference>
<feature type="region of interest" description="Disordered" evidence="4">
    <location>
        <begin position="255"/>
        <end position="282"/>
    </location>
</feature>